<dbReference type="Proteomes" id="UP000285084">
    <property type="component" value="Unassembled WGS sequence"/>
</dbReference>
<sequence>MMSIKYLLFSVLLVGAVQAEDAKDLSKHNCCLHIKDASDAWWMTNPDITKEVCKSYYKDVAQFDSKTGTCNEHKNGTIKDADWKSKCKIYGTSLGWTDDRVGAGYDATCYPIDA</sequence>
<keyword evidence="1" id="KW-0732">Signal</keyword>
<dbReference type="VEuPathDB" id="FungiDB:FOMG_09071"/>
<evidence type="ECO:0000256" key="1">
    <source>
        <dbReference type="SAM" id="SignalP"/>
    </source>
</evidence>
<dbReference type="AlphaFoldDB" id="A0A420NDU4"/>
<proteinExistence type="predicted"/>
<dbReference type="VEuPathDB" id="FungiDB:FOZG_15978"/>
<feature type="signal peptide" evidence="1">
    <location>
        <begin position="1"/>
        <end position="19"/>
    </location>
</feature>
<evidence type="ECO:0000313" key="2">
    <source>
        <dbReference type="EMBL" id="RKK78443.1"/>
    </source>
</evidence>
<accession>A0A420NDU4</accession>
<reference evidence="2 3" key="1">
    <citation type="journal article" date="2018" name="Sci. Rep.">
        <title>Characterisation of pathogen-specific regions and novel effector candidates in Fusarium oxysporum f. sp. cepae.</title>
        <authorList>
            <person name="Armitage A.D."/>
            <person name="Taylor A."/>
            <person name="Sobczyk M.K."/>
            <person name="Baxter L."/>
            <person name="Greenfield B.P."/>
            <person name="Bates H.J."/>
            <person name="Wilson F."/>
            <person name="Jackson A.C."/>
            <person name="Ott S."/>
            <person name="Harrison R.J."/>
            <person name="Clarkson J.P."/>
        </authorList>
    </citation>
    <scope>NUCLEOTIDE SEQUENCE [LARGE SCALE GENOMIC DNA]</scope>
    <source>
        <strain evidence="2 3">Fo_A13</strain>
    </source>
</reference>
<protein>
    <submittedName>
        <fullName evidence="2">Uncharacterized protein</fullName>
    </submittedName>
</protein>
<name>A0A420NDU4_FUSOX</name>
<feature type="chain" id="PRO_5019390592" evidence="1">
    <location>
        <begin position="20"/>
        <end position="114"/>
    </location>
</feature>
<dbReference type="VEuPathDB" id="FungiDB:FOC1_g10004133"/>
<dbReference type="VEuPathDB" id="FungiDB:FOIG_09738"/>
<comment type="caution">
    <text evidence="2">The sequence shown here is derived from an EMBL/GenBank/DDBJ whole genome shotgun (WGS) entry which is preliminary data.</text>
</comment>
<organism evidence="2 3">
    <name type="scientific">Fusarium oxysporum</name>
    <name type="common">Fusarium vascular wilt</name>
    <dbReference type="NCBI Taxonomy" id="5507"/>
    <lineage>
        <taxon>Eukaryota</taxon>
        <taxon>Fungi</taxon>
        <taxon>Dikarya</taxon>
        <taxon>Ascomycota</taxon>
        <taxon>Pezizomycotina</taxon>
        <taxon>Sordariomycetes</taxon>
        <taxon>Hypocreomycetidae</taxon>
        <taxon>Hypocreales</taxon>
        <taxon>Nectriaceae</taxon>
        <taxon>Fusarium</taxon>
        <taxon>Fusarium oxysporum species complex</taxon>
    </lineage>
</organism>
<evidence type="ECO:0000313" key="3">
    <source>
        <dbReference type="Proteomes" id="UP000285084"/>
    </source>
</evidence>
<gene>
    <name evidence="2" type="ORF">BFJ69_g5493</name>
</gene>
<dbReference type="VEuPathDB" id="FungiDB:FOXG_14632"/>
<dbReference type="EMBL" id="MRCX01000038">
    <property type="protein sequence ID" value="RKK78443.1"/>
    <property type="molecule type" value="Genomic_DNA"/>
</dbReference>